<protein>
    <submittedName>
        <fullName evidence="1">Uncharacterized protein</fullName>
    </submittedName>
</protein>
<dbReference type="Proteomes" id="UP000265663">
    <property type="component" value="Unassembled WGS sequence"/>
</dbReference>
<reference evidence="1 2" key="1">
    <citation type="journal article" date="2014" name="PLoS ONE">
        <title>De novo Genome Assembly of the Fungal Plant Pathogen Pyrenophora semeniperda.</title>
        <authorList>
            <person name="Soliai M.M."/>
            <person name="Meyer S.E."/>
            <person name="Udall J.A."/>
            <person name="Elzinga D.E."/>
            <person name="Hermansen R.A."/>
            <person name="Bodily P.M."/>
            <person name="Hart A.A."/>
            <person name="Coleman C.E."/>
        </authorList>
    </citation>
    <scope>NUCLEOTIDE SEQUENCE [LARGE SCALE GENOMIC DNA]</scope>
    <source>
        <strain evidence="1 2">CCB06</strain>
        <tissue evidence="1">Mycelium</tissue>
    </source>
</reference>
<gene>
    <name evidence="1" type="ORF">GMOD_00008795</name>
</gene>
<evidence type="ECO:0000313" key="1">
    <source>
        <dbReference type="EMBL" id="RMZ69863.1"/>
    </source>
</evidence>
<dbReference type="EMBL" id="KE747823">
    <property type="protein sequence ID" value="RMZ69863.1"/>
    <property type="molecule type" value="Genomic_DNA"/>
</dbReference>
<organism evidence="1 2">
    <name type="scientific">Pyrenophora seminiperda CCB06</name>
    <dbReference type="NCBI Taxonomy" id="1302712"/>
    <lineage>
        <taxon>Eukaryota</taxon>
        <taxon>Fungi</taxon>
        <taxon>Dikarya</taxon>
        <taxon>Ascomycota</taxon>
        <taxon>Pezizomycotina</taxon>
        <taxon>Dothideomycetes</taxon>
        <taxon>Pleosporomycetidae</taxon>
        <taxon>Pleosporales</taxon>
        <taxon>Pleosporineae</taxon>
        <taxon>Pleosporaceae</taxon>
        <taxon>Pyrenophora</taxon>
    </lineage>
</organism>
<sequence>MWPIQEIIASGSFAIGDDIMSWVLVVTSSLLRTLFQDDANIIILYDGYGSLISIRSPIRQSHLLQTPRTFLYQKPRARIPYTSYPTLRGHRGIDAIAVR</sequence>
<name>A0A3M7M5V3_9PLEO</name>
<proteinExistence type="predicted"/>
<evidence type="ECO:0000313" key="2">
    <source>
        <dbReference type="Proteomes" id="UP000265663"/>
    </source>
</evidence>
<keyword evidence="2" id="KW-1185">Reference proteome</keyword>
<dbReference type="AlphaFoldDB" id="A0A3M7M5V3"/>
<accession>A0A3M7M5V3</accession>